<reference evidence="2" key="1">
    <citation type="journal article" date="2014" name="Int. J. Syst. Evol. Microbiol.">
        <title>Complete genome sequence of Corynebacterium casei LMG S-19264T (=DSM 44701T), isolated from a smear-ripened cheese.</title>
        <authorList>
            <consortium name="US DOE Joint Genome Institute (JGI-PGF)"/>
            <person name="Walter F."/>
            <person name="Albersmeier A."/>
            <person name="Kalinowski J."/>
            <person name="Ruckert C."/>
        </authorList>
    </citation>
    <scope>NUCLEOTIDE SEQUENCE</scope>
    <source>
        <strain evidence="2">VKM B-2748</strain>
    </source>
</reference>
<feature type="domain" description="DUF2272" evidence="1">
    <location>
        <begin position="61"/>
        <end position="192"/>
    </location>
</feature>
<evidence type="ECO:0000313" key="3">
    <source>
        <dbReference type="Proteomes" id="UP001143309"/>
    </source>
</evidence>
<protein>
    <recommendedName>
        <fullName evidence="1">DUF2272 domain-containing protein</fullName>
    </recommendedName>
</protein>
<name>A0A9W6N5L0_9HYPH</name>
<dbReference type="Pfam" id="PF10030">
    <property type="entry name" value="DUF2272"/>
    <property type="match status" value="1"/>
</dbReference>
<dbReference type="EMBL" id="BSFL01000001">
    <property type="protein sequence ID" value="GLK78550.1"/>
    <property type="molecule type" value="Genomic_DNA"/>
</dbReference>
<evidence type="ECO:0000259" key="1">
    <source>
        <dbReference type="Pfam" id="PF10030"/>
    </source>
</evidence>
<reference evidence="2" key="2">
    <citation type="submission" date="2023-01" db="EMBL/GenBank/DDBJ databases">
        <authorList>
            <person name="Sun Q."/>
            <person name="Evtushenko L."/>
        </authorList>
    </citation>
    <scope>NUCLEOTIDE SEQUENCE</scope>
    <source>
        <strain evidence="2">VKM B-2748</strain>
    </source>
</reference>
<comment type="caution">
    <text evidence="2">The sequence shown here is derived from an EMBL/GenBank/DDBJ whole genome shotgun (WGS) entry which is preliminary data.</text>
</comment>
<organism evidence="2 3">
    <name type="scientific">Methylopila turkensis</name>
    <dbReference type="NCBI Taxonomy" id="1437816"/>
    <lineage>
        <taxon>Bacteria</taxon>
        <taxon>Pseudomonadati</taxon>
        <taxon>Pseudomonadota</taxon>
        <taxon>Alphaproteobacteria</taxon>
        <taxon>Hyphomicrobiales</taxon>
        <taxon>Methylopilaceae</taxon>
        <taxon>Methylopila</taxon>
    </lineage>
</organism>
<dbReference type="RefSeq" id="WP_271199067.1">
    <property type="nucleotide sequence ID" value="NZ_BSFL01000001.1"/>
</dbReference>
<keyword evidence="3" id="KW-1185">Reference proteome</keyword>
<dbReference type="InterPro" id="IPR019262">
    <property type="entry name" value="DUF2272"/>
</dbReference>
<dbReference type="Proteomes" id="UP001143309">
    <property type="component" value="Unassembled WGS sequence"/>
</dbReference>
<gene>
    <name evidence="2" type="ORF">GCM10008174_02910</name>
</gene>
<accession>A0A9W6N5L0</accession>
<dbReference type="AlphaFoldDB" id="A0A9W6N5L0"/>
<evidence type="ECO:0000313" key="2">
    <source>
        <dbReference type="EMBL" id="GLK78550.1"/>
    </source>
</evidence>
<proteinExistence type="predicted"/>
<sequence length="202" mass="22637">MSVFTDELIAFCLEEWAFFRKGEIKLNGTTVAGRKEYEDGAYERVADYWKEIGGPYKNLTGKDRGYAWSAAFISYAFKIVGAGDKFPYSAGHSKYINKAISNAANGALDAPIVGHKLNSYSLKPGDLIGYWRGGEVISYENARRIGWYESHTDIVVAIDDKFAYAIGGNVNHSVTRRQVRTNARGQLTDRSQNWFVVIQNNL</sequence>